<comment type="caution">
    <text evidence="1">The sequence shown here is derived from an EMBL/GenBank/DDBJ whole genome shotgun (WGS) entry which is preliminary data.</text>
</comment>
<dbReference type="Proteomes" id="UP000176198">
    <property type="component" value="Unassembled WGS sequence"/>
</dbReference>
<evidence type="ECO:0000313" key="2">
    <source>
        <dbReference type="Proteomes" id="UP000176198"/>
    </source>
</evidence>
<accession>A0A1F7WJ10</accession>
<dbReference type="EMBL" id="MGFJ01000013">
    <property type="protein sequence ID" value="OGM02834.1"/>
    <property type="molecule type" value="Genomic_DNA"/>
</dbReference>
<organism evidence="1 2">
    <name type="scientific">Candidatus Woesebacteria bacterium GWA1_41_8</name>
    <dbReference type="NCBI Taxonomy" id="1802471"/>
    <lineage>
        <taxon>Bacteria</taxon>
        <taxon>Candidatus Woeseibacteriota</taxon>
    </lineage>
</organism>
<reference evidence="1 2" key="1">
    <citation type="journal article" date="2016" name="Nat. Commun.">
        <title>Thousands of microbial genomes shed light on interconnected biogeochemical processes in an aquifer system.</title>
        <authorList>
            <person name="Anantharaman K."/>
            <person name="Brown C.T."/>
            <person name="Hug L.A."/>
            <person name="Sharon I."/>
            <person name="Castelle C.J."/>
            <person name="Probst A.J."/>
            <person name="Thomas B.C."/>
            <person name="Singh A."/>
            <person name="Wilkins M.J."/>
            <person name="Karaoz U."/>
            <person name="Brodie E.L."/>
            <person name="Williams K.H."/>
            <person name="Hubbard S.S."/>
            <person name="Banfield J.F."/>
        </authorList>
    </citation>
    <scope>NUCLEOTIDE SEQUENCE [LARGE SCALE GENOMIC DNA]</scope>
</reference>
<name>A0A1F7WJ10_9BACT</name>
<evidence type="ECO:0000313" key="1">
    <source>
        <dbReference type="EMBL" id="OGM02834.1"/>
    </source>
</evidence>
<gene>
    <name evidence="1" type="ORF">A2115_03340</name>
</gene>
<proteinExistence type="predicted"/>
<dbReference type="AlphaFoldDB" id="A0A1F7WJ10"/>
<sequence length="108" mass="12285">MDVIKLDGENGERRPWNGNVVVELSKIISDLRSKNVPTKKIVKELNKEDKWHPQDVMVAFASNGIRSIVERDGEEVFFHIDTVGGGNVNGPREELLKLPSIKWETFKD</sequence>
<protein>
    <submittedName>
        <fullName evidence="1">Uncharacterized protein</fullName>
    </submittedName>
</protein>